<proteinExistence type="predicted"/>
<keyword evidence="2" id="KW-1185">Reference proteome</keyword>
<evidence type="ECO:0000313" key="2">
    <source>
        <dbReference type="Proteomes" id="UP001285908"/>
    </source>
</evidence>
<dbReference type="RefSeq" id="XP_062695946.1">
    <property type="nucleotide sequence ID" value="XM_062836873.1"/>
</dbReference>
<accession>A0AAJ0IDJ2</accession>
<evidence type="ECO:0000313" key="1">
    <source>
        <dbReference type="EMBL" id="KAK3497682.1"/>
    </source>
</evidence>
<dbReference type="Proteomes" id="UP001285908">
    <property type="component" value="Unassembled WGS sequence"/>
</dbReference>
<protein>
    <submittedName>
        <fullName evidence="1">Uncharacterized protein</fullName>
    </submittedName>
</protein>
<dbReference type="AlphaFoldDB" id="A0AAJ0IDJ2"/>
<comment type="caution">
    <text evidence="1">The sequence shown here is derived from an EMBL/GenBank/DDBJ whole genome shotgun (WGS) entry which is preliminary data.</text>
</comment>
<gene>
    <name evidence="1" type="ORF">B0T23DRAFT_374871</name>
</gene>
<organism evidence="1 2">
    <name type="scientific">Neurospora hispaniola</name>
    <dbReference type="NCBI Taxonomy" id="588809"/>
    <lineage>
        <taxon>Eukaryota</taxon>
        <taxon>Fungi</taxon>
        <taxon>Dikarya</taxon>
        <taxon>Ascomycota</taxon>
        <taxon>Pezizomycotina</taxon>
        <taxon>Sordariomycetes</taxon>
        <taxon>Sordariomycetidae</taxon>
        <taxon>Sordariales</taxon>
        <taxon>Sordariaceae</taxon>
        <taxon>Neurospora</taxon>
    </lineage>
</organism>
<dbReference type="GeneID" id="87874495"/>
<name>A0AAJ0IDJ2_9PEZI</name>
<reference evidence="1 2" key="1">
    <citation type="journal article" date="2023" name="Mol. Phylogenet. Evol.">
        <title>Genome-scale phylogeny and comparative genomics of the fungal order Sordariales.</title>
        <authorList>
            <person name="Hensen N."/>
            <person name="Bonometti L."/>
            <person name="Westerberg I."/>
            <person name="Brannstrom I.O."/>
            <person name="Guillou S."/>
            <person name="Cros-Aarteil S."/>
            <person name="Calhoun S."/>
            <person name="Haridas S."/>
            <person name="Kuo A."/>
            <person name="Mondo S."/>
            <person name="Pangilinan J."/>
            <person name="Riley R."/>
            <person name="LaButti K."/>
            <person name="Andreopoulos B."/>
            <person name="Lipzen A."/>
            <person name="Chen C."/>
            <person name="Yan M."/>
            <person name="Daum C."/>
            <person name="Ng V."/>
            <person name="Clum A."/>
            <person name="Steindorff A."/>
            <person name="Ohm R.A."/>
            <person name="Martin F."/>
            <person name="Silar P."/>
            <person name="Natvig D.O."/>
            <person name="Lalanne C."/>
            <person name="Gautier V."/>
            <person name="Ament-Velasquez S.L."/>
            <person name="Kruys A."/>
            <person name="Hutchinson M.I."/>
            <person name="Powell A.J."/>
            <person name="Barry K."/>
            <person name="Miller A.N."/>
            <person name="Grigoriev I.V."/>
            <person name="Debuchy R."/>
            <person name="Gladieux P."/>
            <person name="Hiltunen Thoren M."/>
            <person name="Johannesson H."/>
        </authorList>
    </citation>
    <scope>NUCLEOTIDE SEQUENCE [LARGE SCALE GENOMIC DNA]</scope>
    <source>
        <strain evidence="1 2">FGSC 10403</strain>
    </source>
</reference>
<dbReference type="EMBL" id="JAULSX010000002">
    <property type="protein sequence ID" value="KAK3497682.1"/>
    <property type="molecule type" value="Genomic_DNA"/>
</dbReference>
<sequence length="87" mass="9778">MSRGFLCELGIFCKALLPTVALHASALCLSSPQFQCHSVYFACFFGFLRFDFFSAGAPMWLRSCSKYLFCAVQAWFVRVVSAGLHYT</sequence>